<sequence length="222" mass="25469">MFNINNKYNLSERESRFLLKKSLVELIHANSRLEKVNTTFPQTKTIVEGMSVSGVSMDDIQIILNLKNAYTYILKESAPFTLEVAKKINSFVSYNESLAWGVVRNGNVGIHGVNYQPSIPVEHKVTAHIQSLLTDDSVSTTHRALKYMYYAMRTQIFWDGNKRTALISANYIMLLNGNGVLHIEESKLEKWNELLSEFYETNNDEKIITWTSNNCIFGIDYQ</sequence>
<dbReference type="InterPro" id="IPR036597">
    <property type="entry name" value="Fido-like_dom_sf"/>
</dbReference>
<gene>
    <name evidence="2" type="ORF">LYSBPC_16720</name>
</gene>
<accession>A0ABQ5NJK2</accession>
<dbReference type="InterPro" id="IPR003812">
    <property type="entry name" value="Fido"/>
</dbReference>
<dbReference type="Proteomes" id="UP001065593">
    <property type="component" value="Unassembled WGS sequence"/>
</dbReference>
<evidence type="ECO:0000259" key="1">
    <source>
        <dbReference type="PROSITE" id="PS51459"/>
    </source>
</evidence>
<name>A0ABQ5NJK2_9BACI</name>
<reference evidence="2" key="1">
    <citation type="submission" date="2022-08" db="EMBL/GenBank/DDBJ databases">
        <title>Draft genome sequence of Lysinibacillus sp. strain KH24.</title>
        <authorList>
            <person name="Kanbe H."/>
            <person name="Itoh H."/>
        </authorList>
    </citation>
    <scope>NUCLEOTIDE SEQUENCE</scope>
    <source>
        <strain evidence="2">KH24</strain>
    </source>
</reference>
<proteinExistence type="predicted"/>
<dbReference type="Pfam" id="PF02661">
    <property type="entry name" value="Fic"/>
    <property type="match status" value="1"/>
</dbReference>
<comment type="caution">
    <text evidence="2">The sequence shown here is derived from an EMBL/GenBank/DDBJ whole genome shotgun (WGS) entry which is preliminary data.</text>
</comment>
<dbReference type="RefSeq" id="WP_264988308.1">
    <property type="nucleotide sequence ID" value="NZ_BRZA01000002.1"/>
</dbReference>
<dbReference type="EMBL" id="BRZA01000002">
    <property type="protein sequence ID" value="GLC88545.1"/>
    <property type="molecule type" value="Genomic_DNA"/>
</dbReference>
<evidence type="ECO:0000313" key="2">
    <source>
        <dbReference type="EMBL" id="GLC88545.1"/>
    </source>
</evidence>
<dbReference type="PROSITE" id="PS51459">
    <property type="entry name" value="FIDO"/>
    <property type="match status" value="1"/>
</dbReference>
<protein>
    <recommendedName>
        <fullName evidence="1">Fido domain-containing protein</fullName>
    </recommendedName>
</protein>
<feature type="domain" description="Fido" evidence="1">
    <location>
        <begin position="80"/>
        <end position="213"/>
    </location>
</feature>
<dbReference type="SUPFAM" id="SSF140931">
    <property type="entry name" value="Fic-like"/>
    <property type="match status" value="1"/>
</dbReference>
<keyword evidence="3" id="KW-1185">Reference proteome</keyword>
<organism evidence="2 3">
    <name type="scientific">Lysinibacillus piscis</name>
    <dbReference type="NCBI Taxonomy" id="2518931"/>
    <lineage>
        <taxon>Bacteria</taxon>
        <taxon>Bacillati</taxon>
        <taxon>Bacillota</taxon>
        <taxon>Bacilli</taxon>
        <taxon>Bacillales</taxon>
        <taxon>Bacillaceae</taxon>
        <taxon>Lysinibacillus</taxon>
    </lineage>
</organism>
<evidence type="ECO:0000313" key="3">
    <source>
        <dbReference type="Proteomes" id="UP001065593"/>
    </source>
</evidence>
<dbReference type="Gene3D" id="1.10.3290.10">
    <property type="entry name" value="Fido-like domain"/>
    <property type="match status" value="1"/>
</dbReference>